<keyword evidence="4" id="KW-1015">Disulfide bond</keyword>
<keyword evidence="8" id="KW-1133">Transmembrane helix</keyword>
<dbReference type="PANTHER" id="PTHR31468">
    <property type="entry name" value="1,3-BETA-GLUCANOSYLTRANSFERASE GAS1"/>
    <property type="match status" value="1"/>
</dbReference>
<dbReference type="EC" id="2.4.1.-" evidence="6"/>
<dbReference type="GO" id="GO:0016787">
    <property type="term" value="F:hydrolase activity"/>
    <property type="evidence" value="ECO:0007669"/>
    <property type="project" value="UniProtKB-KW"/>
</dbReference>
<dbReference type="Gene3D" id="3.20.20.80">
    <property type="entry name" value="Glycosidases"/>
    <property type="match status" value="1"/>
</dbReference>
<sequence length="569" mass="62587">MDIGPSQVTDLIVIKGAKFFYETNGTQFFIKGTAYQPDSSTSYVDPLSDPAGCTRDIPYFQELGLNTIRVYAVKSEENHDDCMTALQEAGIYVLVDLTNPTSSINRVDPEWDDNLYTTYTDVIDAFALYNNLLGFIVANEVVTDYTTTPAAAYIRAAIRDMKAYISAKNYRPIPIGVTNNDDLQIKERYANYLACDITSEANSAIDFLGTNLYSWCGDSDFISSGYSQQRTQFENYPFPWFLSEYGCNAVRPRSFSEVQAIYDEMSDVLNGGIVYQYFQSNDYGLIELNDGDTHSVETLDDFDAFSSQIARATSPSSVNSEEYTPGVRTIGCPTTDANWSAGTRLPTPPPIALRALSSASKSNITRTTRTRSEVTASSTSTIANARATPANGLGISDDSGKIGTEELSLAAKIAIGIVVPLVVVGLLFFLYRQLKRRKIRIKAGKQAMMPPTTDQFPTTMAHMPPTSSMQAQYQYPPGCQPVPEANSQPLSEAPAMRDPVEAHSTPLHEASAVRSPVMAPSTPVVPPASAQNRETQTGMEDIRSEMVRIKNERTRLERLVELNAPIARE</sequence>
<comment type="similarity">
    <text evidence="2 6">Belongs to the glycosyl hydrolase 72 family.</text>
</comment>
<evidence type="ECO:0000313" key="9">
    <source>
        <dbReference type="EMBL" id="KAF2836096.1"/>
    </source>
</evidence>
<keyword evidence="6" id="KW-0449">Lipoprotein</keyword>
<dbReference type="EMBL" id="MU006105">
    <property type="protein sequence ID" value="KAF2836096.1"/>
    <property type="molecule type" value="Genomic_DNA"/>
</dbReference>
<dbReference type="InterPro" id="IPR017853">
    <property type="entry name" value="GH"/>
</dbReference>
<evidence type="ECO:0000256" key="2">
    <source>
        <dbReference type="ARBA" id="ARBA00007528"/>
    </source>
</evidence>
<feature type="region of interest" description="Disordered" evidence="7">
    <location>
        <begin position="511"/>
        <end position="542"/>
    </location>
</feature>
<proteinExistence type="inferred from homology"/>
<dbReference type="GO" id="GO:0071970">
    <property type="term" value="P:fungal-type cell wall (1-&gt;3)-beta-D-glucan biosynthetic process"/>
    <property type="evidence" value="ECO:0007669"/>
    <property type="project" value="TreeGrafter"/>
</dbReference>
<keyword evidence="6" id="KW-0336">GPI-anchor</keyword>
<evidence type="ECO:0000256" key="3">
    <source>
        <dbReference type="ARBA" id="ARBA00022729"/>
    </source>
</evidence>
<evidence type="ECO:0000256" key="1">
    <source>
        <dbReference type="ARBA" id="ARBA00004609"/>
    </source>
</evidence>
<feature type="region of interest" description="Disordered" evidence="7">
    <location>
        <begin position="483"/>
        <end position="502"/>
    </location>
</feature>
<dbReference type="PANTHER" id="PTHR31468:SF2">
    <property type="entry name" value="1,3-BETA-GLUCANOSYLTRANSFERASE GAS1"/>
    <property type="match status" value="1"/>
</dbReference>
<comment type="caution">
    <text evidence="9">The sequence shown here is derived from an EMBL/GenBank/DDBJ whole genome shotgun (WGS) entry which is preliminary data.</text>
</comment>
<dbReference type="OrthoDB" id="421038at2759"/>
<gene>
    <name evidence="9" type="ORF">M501DRAFT_1019305</name>
</gene>
<accession>A0A9P4VK85</accession>
<keyword evidence="6 8" id="KW-0472">Membrane</keyword>
<dbReference type="GO" id="GO:0042124">
    <property type="term" value="F:1,3-beta-glucanosyltransferase activity"/>
    <property type="evidence" value="ECO:0007669"/>
    <property type="project" value="TreeGrafter"/>
</dbReference>
<organism evidence="9 10">
    <name type="scientific">Patellaria atrata CBS 101060</name>
    <dbReference type="NCBI Taxonomy" id="1346257"/>
    <lineage>
        <taxon>Eukaryota</taxon>
        <taxon>Fungi</taxon>
        <taxon>Dikarya</taxon>
        <taxon>Ascomycota</taxon>
        <taxon>Pezizomycotina</taxon>
        <taxon>Dothideomycetes</taxon>
        <taxon>Dothideomycetes incertae sedis</taxon>
        <taxon>Patellariales</taxon>
        <taxon>Patellariaceae</taxon>
        <taxon>Patellaria</taxon>
    </lineage>
</organism>
<keyword evidence="8" id="KW-0812">Transmembrane</keyword>
<evidence type="ECO:0000313" key="10">
    <source>
        <dbReference type="Proteomes" id="UP000799429"/>
    </source>
</evidence>
<feature type="transmembrane region" description="Helical" evidence="8">
    <location>
        <begin position="409"/>
        <end position="431"/>
    </location>
</feature>
<evidence type="ECO:0000256" key="7">
    <source>
        <dbReference type="SAM" id="MobiDB-lite"/>
    </source>
</evidence>
<dbReference type="GO" id="GO:0098552">
    <property type="term" value="C:side of membrane"/>
    <property type="evidence" value="ECO:0007669"/>
    <property type="project" value="UniProtKB-KW"/>
</dbReference>
<keyword evidence="6" id="KW-0808">Transferase</keyword>
<keyword evidence="9" id="KW-0378">Hydrolase</keyword>
<keyword evidence="3" id="KW-0732">Signal</keyword>
<dbReference type="AlphaFoldDB" id="A0A9P4VK85"/>
<feature type="compositionally biased region" description="Low complexity" evidence="7">
    <location>
        <begin position="515"/>
        <end position="530"/>
    </location>
</feature>
<dbReference type="Proteomes" id="UP000799429">
    <property type="component" value="Unassembled WGS sequence"/>
</dbReference>
<name>A0A9P4VK85_9PEZI</name>
<dbReference type="Pfam" id="PF03198">
    <property type="entry name" value="Glyco_hydro_72"/>
    <property type="match status" value="1"/>
</dbReference>
<keyword evidence="10" id="KW-1185">Reference proteome</keyword>
<evidence type="ECO:0000256" key="4">
    <source>
        <dbReference type="ARBA" id="ARBA00023157"/>
    </source>
</evidence>
<comment type="function">
    <text evidence="6">Splits internally a 1,3-beta-glucan molecule and transfers the newly generated reducing end (the donor) to the non-reducing end of another 1,3-beta-glucan molecule (the acceptor) forming a 1,3-beta linkage, resulting in the elongation of 1,3-beta-glucan chains in the cell wall.</text>
</comment>
<evidence type="ECO:0000256" key="6">
    <source>
        <dbReference type="RuleBase" id="RU361209"/>
    </source>
</evidence>
<dbReference type="SUPFAM" id="SSF51445">
    <property type="entry name" value="(Trans)glycosidases"/>
    <property type="match status" value="1"/>
</dbReference>
<dbReference type="InterPro" id="IPR004886">
    <property type="entry name" value="Glucanosyltransferase"/>
</dbReference>
<keyword evidence="5" id="KW-0325">Glycoprotein</keyword>
<evidence type="ECO:0000256" key="8">
    <source>
        <dbReference type="SAM" id="Phobius"/>
    </source>
</evidence>
<reference evidence="9" key="1">
    <citation type="journal article" date="2020" name="Stud. Mycol.">
        <title>101 Dothideomycetes genomes: a test case for predicting lifestyles and emergence of pathogens.</title>
        <authorList>
            <person name="Haridas S."/>
            <person name="Albert R."/>
            <person name="Binder M."/>
            <person name="Bloem J."/>
            <person name="Labutti K."/>
            <person name="Salamov A."/>
            <person name="Andreopoulos B."/>
            <person name="Baker S."/>
            <person name="Barry K."/>
            <person name="Bills G."/>
            <person name="Bluhm B."/>
            <person name="Cannon C."/>
            <person name="Castanera R."/>
            <person name="Culley D."/>
            <person name="Daum C."/>
            <person name="Ezra D."/>
            <person name="Gonzalez J."/>
            <person name="Henrissat B."/>
            <person name="Kuo A."/>
            <person name="Liang C."/>
            <person name="Lipzen A."/>
            <person name="Lutzoni F."/>
            <person name="Magnuson J."/>
            <person name="Mondo S."/>
            <person name="Nolan M."/>
            <person name="Ohm R."/>
            <person name="Pangilinan J."/>
            <person name="Park H.-J."/>
            <person name="Ramirez L."/>
            <person name="Alfaro M."/>
            <person name="Sun H."/>
            <person name="Tritt A."/>
            <person name="Yoshinaga Y."/>
            <person name="Zwiers L.-H."/>
            <person name="Turgeon B."/>
            <person name="Goodwin S."/>
            <person name="Spatafora J."/>
            <person name="Crous P."/>
            <person name="Grigoriev I."/>
        </authorList>
    </citation>
    <scope>NUCLEOTIDE SEQUENCE</scope>
    <source>
        <strain evidence="9">CBS 101060</strain>
    </source>
</reference>
<comment type="subcellular location">
    <subcellularLocation>
        <location evidence="1 6">Cell membrane</location>
        <topology evidence="1 6">Lipid-anchor</topology>
        <topology evidence="1 6">GPI-anchor</topology>
    </subcellularLocation>
</comment>
<evidence type="ECO:0000256" key="5">
    <source>
        <dbReference type="ARBA" id="ARBA00023180"/>
    </source>
</evidence>
<protein>
    <recommendedName>
        <fullName evidence="6">1,3-beta-glucanosyltransferase</fullName>
        <ecNumber evidence="6">2.4.1.-</ecNumber>
    </recommendedName>
</protein>
<dbReference type="GO" id="GO:0005886">
    <property type="term" value="C:plasma membrane"/>
    <property type="evidence" value="ECO:0007669"/>
    <property type="project" value="UniProtKB-SubCell"/>
</dbReference>
<dbReference type="GO" id="GO:0031505">
    <property type="term" value="P:fungal-type cell wall organization"/>
    <property type="evidence" value="ECO:0007669"/>
    <property type="project" value="TreeGrafter"/>
</dbReference>